<keyword evidence="3" id="KW-1185">Reference proteome</keyword>
<dbReference type="NCBIfam" id="NF047422">
    <property type="entry name" value="YfmF_fam"/>
    <property type="match status" value="1"/>
</dbReference>
<accession>A0ABS3MWE5</accession>
<gene>
    <name evidence="2" type="ORF">I7822_01420</name>
</gene>
<dbReference type="SUPFAM" id="SSF63411">
    <property type="entry name" value="LuxS/MPP-like metallohydrolase"/>
    <property type="match status" value="2"/>
</dbReference>
<dbReference type="EMBL" id="JAGDEL010000001">
    <property type="protein sequence ID" value="MBO1510346.1"/>
    <property type="molecule type" value="Genomic_DNA"/>
</dbReference>
<sequence>MSFINEQLVNVNGLSLHTVTTSKFKTNTIVLKLLAPLNEQDVTYRALLPYVLQRGTKSFPTSTSLRQHLDELYGATLHVDLAKKGENHIISFRMELANEKFLSNPAPLLEKGIKLLSEILLDPVVDGEAFKEEIVTQEKRTLKQRIQSVYDDKMRYSNLRLVQEMCKGEPYALHVNGDIDDIEQISPKTLFDYYQKAISSDKIDLYVVGDLDQQEVEGYVNQYFPIQNNHHPVSETSKKQEVEENEVIEEQDVKQGKLNIGYRTNSTYRDDDYYALQVFNGIYGGFSHSKLFINVREKASLAYYSASRVESHKGLLMVMSGIEVQNYEQAVTIIREQMAAMKSGDFTDQEFEQTKAVIRNQLLETIDTAYGLVEIVYHNVIAQKNRSFDEYLQGIEEVSKEDVVKVADKVELDTIYFLKGMGGNA</sequence>
<evidence type="ECO:0000259" key="1">
    <source>
        <dbReference type="Pfam" id="PF05193"/>
    </source>
</evidence>
<reference evidence="2 3" key="1">
    <citation type="submission" date="2021-03" db="EMBL/GenBank/DDBJ databases">
        <title>Whole genome sequence of Metabacillus bambusae BG109.</title>
        <authorList>
            <person name="Jeong J.W."/>
        </authorList>
    </citation>
    <scope>NUCLEOTIDE SEQUENCE [LARGE SCALE GENOMIC DNA]</scope>
    <source>
        <strain evidence="2 3">BG109</strain>
    </source>
</reference>
<dbReference type="PANTHER" id="PTHR11851">
    <property type="entry name" value="METALLOPROTEASE"/>
    <property type="match status" value="1"/>
</dbReference>
<evidence type="ECO:0000313" key="3">
    <source>
        <dbReference type="Proteomes" id="UP000663981"/>
    </source>
</evidence>
<dbReference type="Proteomes" id="UP000663981">
    <property type="component" value="Unassembled WGS sequence"/>
</dbReference>
<protein>
    <submittedName>
        <fullName evidence="2">Insulinase family protein</fullName>
    </submittedName>
</protein>
<dbReference type="InterPro" id="IPR007863">
    <property type="entry name" value="Peptidase_M16_C"/>
</dbReference>
<proteinExistence type="predicted"/>
<dbReference type="PANTHER" id="PTHR11851:SF186">
    <property type="entry name" value="INACTIVE METALLOPROTEASE YMFF-RELATED"/>
    <property type="match status" value="1"/>
</dbReference>
<dbReference type="InterPro" id="IPR011249">
    <property type="entry name" value="Metalloenz_LuxS/M16"/>
</dbReference>
<dbReference type="RefSeq" id="WP_207975002.1">
    <property type="nucleotide sequence ID" value="NZ_JAGDEL010000001.1"/>
</dbReference>
<name>A0ABS3MWE5_9BACI</name>
<dbReference type="Pfam" id="PF05193">
    <property type="entry name" value="Peptidase_M16_C"/>
    <property type="match status" value="1"/>
</dbReference>
<evidence type="ECO:0000313" key="2">
    <source>
        <dbReference type="EMBL" id="MBO1510346.1"/>
    </source>
</evidence>
<dbReference type="InterPro" id="IPR050361">
    <property type="entry name" value="MPP/UQCRC_Complex"/>
</dbReference>
<comment type="caution">
    <text evidence="2">The sequence shown here is derived from an EMBL/GenBank/DDBJ whole genome shotgun (WGS) entry which is preliminary data.</text>
</comment>
<dbReference type="Gene3D" id="3.30.830.10">
    <property type="entry name" value="Metalloenzyme, LuxS/M16 peptidase-like"/>
    <property type="match status" value="2"/>
</dbReference>
<feature type="domain" description="Peptidase M16 C-terminal" evidence="1">
    <location>
        <begin position="185"/>
        <end position="356"/>
    </location>
</feature>
<organism evidence="2 3">
    <name type="scientific">Metabacillus bambusae</name>
    <dbReference type="NCBI Taxonomy" id="2795218"/>
    <lineage>
        <taxon>Bacteria</taxon>
        <taxon>Bacillati</taxon>
        <taxon>Bacillota</taxon>
        <taxon>Bacilli</taxon>
        <taxon>Bacillales</taxon>
        <taxon>Bacillaceae</taxon>
        <taxon>Metabacillus</taxon>
    </lineage>
</organism>